<keyword evidence="6 7" id="KW-0472">Membrane</keyword>
<dbReference type="Gene3D" id="3.40.50.300">
    <property type="entry name" value="P-loop containing nucleotide triphosphate hydrolases"/>
    <property type="match status" value="1"/>
</dbReference>
<dbReference type="InterPro" id="IPR036640">
    <property type="entry name" value="ABC1_TM_sf"/>
</dbReference>
<feature type="domain" description="ABC transmembrane type-1" evidence="9">
    <location>
        <begin position="25"/>
        <end position="304"/>
    </location>
</feature>
<evidence type="ECO:0000313" key="11">
    <source>
        <dbReference type="Proteomes" id="UP001597418"/>
    </source>
</evidence>
<evidence type="ECO:0000259" key="8">
    <source>
        <dbReference type="PROSITE" id="PS50893"/>
    </source>
</evidence>
<feature type="transmembrane region" description="Helical" evidence="7">
    <location>
        <begin position="243"/>
        <end position="266"/>
    </location>
</feature>
<dbReference type="SMART" id="SM00382">
    <property type="entry name" value="AAA"/>
    <property type="match status" value="1"/>
</dbReference>
<name>A0ABW5UBB1_9SPHI</name>
<protein>
    <submittedName>
        <fullName evidence="10">ABC transporter ATP-binding protein</fullName>
    </submittedName>
</protein>
<dbReference type="Pfam" id="PF00664">
    <property type="entry name" value="ABC_membrane"/>
    <property type="match status" value="1"/>
</dbReference>
<dbReference type="Proteomes" id="UP001597418">
    <property type="component" value="Unassembled WGS sequence"/>
</dbReference>
<evidence type="ECO:0000256" key="3">
    <source>
        <dbReference type="ARBA" id="ARBA00022741"/>
    </source>
</evidence>
<organism evidence="10 11">
    <name type="scientific">Sphingobacterium populi</name>
    <dbReference type="NCBI Taxonomy" id="1812824"/>
    <lineage>
        <taxon>Bacteria</taxon>
        <taxon>Pseudomonadati</taxon>
        <taxon>Bacteroidota</taxon>
        <taxon>Sphingobacteriia</taxon>
        <taxon>Sphingobacteriales</taxon>
        <taxon>Sphingobacteriaceae</taxon>
        <taxon>Sphingobacterium</taxon>
    </lineage>
</organism>
<evidence type="ECO:0000256" key="1">
    <source>
        <dbReference type="ARBA" id="ARBA00004651"/>
    </source>
</evidence>
<keyword evidence="3" id="KW-0547">Nucleotide-binding</keyword>
<dbReference type="InterPro" id="IPR039421">
    <property type="entry name" value="Type_1_exporter"/>
</dbReference>
<dbReference type="CDD" id="cd07346">
    <property type="entry name" value="ABC_6TM_exporters"/>
    <property type="match status" value="1"/>
</dbReference>
<comment type="subcellular location">
    <subcellularLocation>
        <location evidence="1">Cell membrane</location>
        <topology evidence="1">Multi-pass membrane protein</topology>
    </subcellularLocation>
</comment>
<feature type="domain" description="ABC transporter" evidence="8">
    <location>
        <begin position="335"/>
        <end position="541"/>
    </location>
</feature>
<dbReference type="EMBL" id="JBHUMB010000006">
    <property type="protein sequence ID" value="MFD2743223.1"/>
    <property type="molecule type" value="Genomic_DNA"/>
</dbReference>
<feature type="transmembrane region" description="Helical" evidence="7">
    <location>
        <begin position="62"/>
        <end position="83"/>
    </location>
</feature>
<evidence type="ECO:0000256" key="5">
    <source>
        <dbReference type="ARBA" id="ARBA00022989"/>
    </source>
</evidence>
<evidence type="ECO:0000256" key="4">
    <source>
        <dbReference type="ARBA" id="ARBA00022840"/>
    </source>
</evidence>
<feature type="transmembrane region" description="Helical" evidence="7">
    <location>
        <begin position="130"/>
        <end position="155"/>
    </location>
</feature>
<evidence type="ECO:0000256" key="2">
    <source>
        <dbReference type="ARBA" id="ARBA00022692"/>
    </source>
</evidence>
<dbReference type="Gene3D" id="1.20.1560.10">
    <property type="entry name" value="ABC transporter type 1, transmembrane domain"/>
    <property type="match status" value="1"/>
</dbReference>
<dbReference type="InterPro" id="IPR011527">
    <property type="entry name" value="ABC1_TM_dom"/>
</dbReference>
<dbReference type="PROSITE" id="PS50893">
    <property type="entry name" value="ABC_TRANSPORTER_2"/>
    <property type="match status" value="1"/>
</dbReference>
<dbReference type="InterPro" id="IPR027417">
    <property type="entry name" value="P-loop_NTPase"/>
</dbReference>
<reference evidence="11" key="1">
    <citation type="journal article" date="2019" name="Int. J. Syst. Evol. Microbiol.">
        <title>The Global Catalogue of Microorganisms (GCM) 10K type strain sequencing project: providing services to taxonomists for standard genome sequencing and annotation.</title>
        <authorList>
            <consortium name="The Broad Institute Genomics Platform"/>
            <consortium name="The Broad Institute Genome Sequencing Center for Infectious Disease"/>
            <person name="Wu L."/>
            <person name="Ma J."/>
        </authorList>
    </citation>
    <scope>NUCLEOTIDE SEQUENCE [LARGE SCALE GENOMIC DNA]</scope>
    <source>
        <strain evidence="11">KCTC 42247</strain>
    </source>
</reference>
<feature type="transmembrane region" description="Helical" evidence="7">
    <location>
        <begin position="21"/>
        <end position="42"/>
    </location>
</feature>
<proteinExistence type="predicted"/>
<dbReference type="RefSeq" id="WP_380884317.1">
    <property type="nucleotide sequence ID" value="NZ_JBHUMB010000006.1"/>
</dbReference>
<dbReference type="GO" id="GO:0005524">
    <property type="term" value="F:ATP binding"/>
    <property type="evidence" value="ECO:0007669"/>
    <property type="project" value="UniProtKB-KW"/>
</dbReference>
<dbReference type="SUPFAM" id="SSF52540">
    <property type="entry name" value="P-loop containing nucleoside triphosphate hydrolases"/>
    <property type="match status" value="1"/>
</dbReference>
<evidence type="ECO:0000259" key="9">
    <source>
        <dbReference type="PROSITE" id="PS50929"/>
    </source>
</evidence>
<dbReference type="PANTHER" id="PTHR24221:SF654">
    <property type="entry name" value="ATP-BINDING CASSETTE SUB-FAMILY B MEMBER 6"/>
    <property type="match status" value="1"/>
</dbReference>
<dbReference type="Pfam" id="PF00005">
    <property type="entry name" value="ABC_tran"/>
    <property type="match status" value="1"/>
</dbReference>
<keyword evidence="4 10" id="KW-0067">ATP-binding</keyword>
<feature type="transmembrane region" description="Helical" evidence="7">
    <location>
        <begin position="161"/>
        <end position="180"/>
    </location>
</feature>
<evidence type="ECO:0000256" key="6">
    <source>
        <dbReference type="ARBA" id="ARBA00023136"/>
    </source>
</evidence>
<evidence type="ECO:0000256" key="7">
    <source>
        <dbReference type="SAM" id="Phobius"/>
    </source>
</evidence>
<dbReference type="PANTHER" id="PTHR24221">
    <property type="entry name" value="ATP-BINDING CASSETTE SUB-FAMILY B"/>
    <property type="match status" value="1"/>
</dbReference>
<keyword evidence="2 7" id="KW-0812">Transmembrane</keyword>
<accession>A0ABW5UBB1</accession>
<gene>
    <name evidence="10" type="ORF">ACFSQ6_07420</name>
</gene>
<dbReference type="InterPro" id="IPR003593">
    <property type="entry name" value="AAA+_ATPase"/>
</dbReference>
<dbReference type="PROSITE" id="PS50929">
    <property type="entry name" value="ABC_TM1F"/>
    <property type="match status" value="1"/>
</dbReference>
<keyword evidence="11" id="KW-1185">Reference proteome</keyword>
<dbReference type="InterPro" id="IPR003439">
    <property type="entry name" value="ABC_transporter-like_ATP-bd"/>
</dbReference>
<comment type="caution">
    <text evidence="10">The sequence shown here is derived from an EMBL/GenBank/DDBJ whole genome shotgun (WGS) entry which is preliminary data.</text>
</comment>
<dbReference type="SUPFAM" id="SSF90123">
    <property type="entry name" value="ABC transporter transmembrane region"/>
    <property type="match status" value="1"/>
</dbReference>
<evidence type="ECO:0000313" key="10">
    <source>
        <dbReference type="EMBL" id="MFD2743223.1"/>
    </source>
</evidence>
<sequence>MTYTFRQHTNWIRTFVKGYRVRLSLYFVLELIGIALSLLFVYWSKVAIDRATADFEKEIAPILLLIVLAAVGGVVLRAASSWIDENTRLRMSVELQNTLTKEQMSSSWASIKKRHTGDLMLRLQEDSKEVIQMIGSSAISFAITIIKLLASLFFLWSMDPVLAAMILFITPLFLFSKIYFKKMRILNQEAKAADSAVANIVQENLRFRMIIQALGLFGYRASKLQQEQSRLLQLKMRQINFSLISNTIVRVTMSAGYLIAFIWGVYRLHHQEISFGTMTAFLQLVGRIQNPILSAAAFFPSFVRFRVSLDRILELFNEKKITLPSPIKLETLQKITFDKVSFKYEEANVINDLSFQVSRGKPLAILGSSGRGKTTLMRLLLALCSPDSGKILLEDGQDKAHVLQENYRSNFAYVPQGNSLFTGTIRENIMGVQSISMEEINQALNVACANFVHDLPQGIHTFIGESGYGLSEGQAQRIAIARAVIQKVPVWLFDEPTSALDDETSSQLIRHLFSEGRNKILIFVTHDLKLAERCDTSVYLH</sequence>
<keyword evidence="5 7" id="KW-1133">Transmembrane helix</keyword>